<organism evidence="13 14">
    <name type="scientific">Trichogramma kaykai</name>
    <dbReference type="NCBI Taxonomy" id="54128"/>
    <lineage>
        <taxon>Eukaryota</taxon>
        <taxon>Metazoa</taxon>
        <taxon>Ecdysozoa</taxon>
        <taxon>Arthropoda</taxon>
        <taxon>Hexapoda</taxon>
        <taxon>Insecta</taxon>
        <taxon>Pterygota</taxon>
        <taxon>Neoptera</taxon>
        <taxon>Endopterygota</taxon>
        <taxon>Hymenoptera</taxon>
        <taxon>Apocrita</taxon>
        <taxon>Proctotrupomorpha</taxon>
        <taxon>Chalcidoidea</taxon>
        <taxon>Trichogrammatidae</taxon>
        <taxon>Trichogramma</taxon>
    </lineage>
</organism>
<dbReference type="Pfam" id="PF00057">
    <property type="entry name" value="Ldl_recept_a"/>
    <property type="match status" value="2"/>
</dbReference>
<evidence type="ECO:0000256" key="7">
    <source>
        <dbReference type="ARBA" id="ARBA00023157"/>
    </source>
</evidence>
<dbReference type="InterPro" id="IPR013783">
    <property type="entry name" value="Ig-like_fold"/>
</dbReference>
<dbReference type="Gene3D" id="4.10.400.10">
    <property type="entry name" value="Low-density Lipoprotein Receptor"/>
    <property type="match status" value="2"/>
</dbReference>
<comment type="caution">
    <text evidence="10">Lacks conserved residue(s) required for the propagation of feature annotation.</text>
</comment>
<evidence type="ECO:0000256" key="2">
    <source>
        <dbReference type="ARBA" id="ARBA00022692"/>
    </source>
</evidence>
<protein>
    <recommendedName>
        <fullName evidence="15">Ig-like domain-containing protein</fullName>
    </recommendedName>
</protein>
<dbReference type="InterPro" id="IPR007110">
    <property type="entry name" value="Ig-like_dom"/>
</dbReference>
<dbReference type="Proteomes" id="UP001627154">
    <property type="component" value="Unassembled WGS sequence"/>
</dbReference>
<comment type="caution">
    <text evidence="13">The sequence shown here is derived from an EMBL/GenBank/DDBJ whole genome shotgun (WGS) entry which is preliminary data.</text>
</comment>
<dbReference type="InterPro" id="IPR000034">
    <property type="entry name" value="Laminin_IV"/>
</dbReference>
<keyword evidence="5" id="KW-1133">Transmembrane helix</keyword>
<dbReference type="SMART" id="SM00192">
    <property type="entry name" value="LDLa"/>
    <property type="match status" value="2"/>
</dbReference>
<evidence type="ECO:0000313" key="14">
    <source>
        <dbReference type="Proteomes" id="UP001627154"/>
    </source>
</evidence>
<feature type="disulfide bond" evidence="10">
    <location>
        <begin position="17"/>
        <end position="35"/>
    </location>
</feature>
<feature type="domain" description="Ig-like" evidence="11">
    <location>
        <begin position="106"/>
        <end position="179"/>
    </location>
</feature>
<dbReference type="SUPFAM" id="SSF48726">
    <property type="entry name" value="Immunoglobulin"/>
    <property type="match status" value="1"/>
</dbReference>
<evidence type="ECO:0000256" key="6">
    <source>
        <dbReference type="ARBA" id="ARBA00023136"/>
    </source>
</evidence>
<dbReference type="PROSITE" id="PS50835">
    <property type="entry name" value="IG_LIKE"/>
    <property type="match status" value="1"/>
</dbReference>
<reference evidence="13 14" key="1">
    <citation type="journal article" date="2024" name="bioRxiv">
        <title>A reference genome for Trichogramma kaykai: A tiny desert-dwelling parasitoid wasp with competing sex-ratio distorters.</title>
        <authorList>
            <person name="Culotta J."/>
            <person name="Lindsey A.R."/>
        </authorList>
    </citation>
    <scope>NUCLEOTIDE SEQUENCE [LARGE SCALE GENOMIC DNA]</scope>
    <source>
        <strain evidence="13 14">KSX58</strain>
    </source>
</reference>
<sequence>MGKNANAPQCRWNEFKCKTNECINETWLCDGDIDCKDNSDEVNCQFDMIQKRCNFNEFECTINTQCIPKMYQCDYEIDCSDNSDEINCSSVEIVKQPPPIVNLRVGEPLLLLCSAIGIPIPIIHWTYNWKKVPTKCSVSSINGTGILLCPNMKLENQGLYTCEGANNIGSIISTPDTIVIVEESKFCPYGTFNSAAKNVSKCILCFCFGITSDCTEADLFMESQKIVLAFDKIEKIIIKKNEKRNNHYELLRHQLEMNNLRYSHKKFKNDTSYDTWYIHSTSTMKGNYLKSFGGHLYYDIEFKDNIIDVRQPMVMFVGNSIELHYIQSLITTKGERKVKIKLTEENWFKYENQTLIIATREDVMMVLQNLTDIYIK</sequence>
<dbReference type="PANTHER" id="PTHR22722">
    <property type="entry name" value="LOW-DENSITY LIPOPROTEIN RECEPTOR-RELATED PROTEIN 2-RELATED"/>
    <property type="match status" value="1"/>
</dbReference>
<dbReference type="PROSITE" id="PS51115">
    <property type="entry name" value="LAMININ_IVA"/>
    <property type="match status" value="1"/>
</dbReference>
<feature type="domain" description="Laminin IV type A" evidence="12">
    <location>
        <begin position="231"/>
        <end position="376"/>
    </location>
</feature>
<dbReference type="SUPFAM" id="SSF57424">
    <property type="entry name" value="LDL receptor-like module"/>
    <property type="match status" value="2"/>
</dbReference>
<dbReference type="SMART" id="SM00408">
    <property type="entry name" value="IGc2"/>
    <property type="match status" value="1"/>
</dbReference>
<name>A0ABD2W1T9_9HYME</name>
<feature type="disulfide bond" evidence="10">
    <location>
        <begin position="10"/>
        <end position="22"/>
    </location>
</feature>
<dbReference type="Pfam" id="PF00052">
    <property type="entry name" value="Laminin_B"/>
    <property type="match status" value="1"/>
</dbReference>
<evidence type="ECO:0000256" key="4">
    <source>
        <dbReference type="ARBA" id="ARBA00022737"/>
    </source>
</evidence>
<dbReference type="Gene3D" id="2.60.40.10">
    <property type="entry name" value="Immunoglobulins"/>
    <property type="match status" value="1"/>
</dbReference>
<evidence type="ECO:0000259" key="11">
    <source>
        <dbReference type="PROSITE" id="PS50835"/>
    </source>
</evidence>
<keyword evidence="2" id="KW-0812">Transmembrane</keyword>
<dbReference type="InterPro" id="IPR003599">
    <property type="entry name" value="Ig_sub"/>
</dbReference>
<feature type="disulfide bond" evidence="10">
    <location>
        <begin position="73"/>
        <end position="88"/>
    </location>
</feature>
<dbReference type="GO" id="GO:0016020">
    <property type="term" value="C:membrane"/>
    <property type="evidence" value="ECO:0007669"/>
    <property type="project" value="UniProtKB-SubCell"/>
</dbReference>
<evidence type="ECO:0000313" key="13">
    <source>
        <dbReference type="EMBL" id="KAL3386938.1"/>
    </source>
</evidence>
<dbReference type="PROSITE" id="PS01209">
    <property type="entry name" value="LDLRA_1"/>
    <property type="match status" value="2"/>
</dbReference>
<dbReference type="InterPro" id="IPR003598">
    <property type="entry name" value="Ig_sub2"/>
</dbReference>
<keyword evidence="7 10" id="KW-1015">Disulfide bond</keyword>
<gene>
    <name evidence="13" type="ORF">TKK_017709</name>
</gene>
<dbReference type="InterPro" id="IPR051221">
    <property type="entry name" value="LDLR-related"/>
</dbReference>
<dbReference type="InterPro" id="IPR036179">
    <property type="entry name" value="Ig-like_dom_sf"/>
</dbReference>
<dbReference type="PROSITE" id="PS50068">
    <property type="entry name" value="LDLRA_2"/>
    <property type="match status" value="2"/>
</dbReference>
<evidence type="ECO:0000256" key="1">
    <source>
        <dbReference type="ARBA" id="ARBA00004167"/>
    </source>
</evidence>
<feature type="disulfide bond" evidence="10">
    <location>
        <begin position="29"/>
        <end position="44"/>
    </location>
</feature>
<dbReference type="PRINTS" id="PR00261">
    <property type="entry name" value="LDLRECEPTOR"/>
</dbReference>
<dbReference type="CDD" id="cd00112">
    <property type="entry name" value="LDLa"/>
    <property type="match status" value="2"/>
</dbReference>
<dbReference type="SMART" id="SM00409">
    <property type="entry name" value="IG"/>
    <property type="match status" value="1"/>
</dbReference>
<dbReference type="Pfam" id="PF13927">
    <property type="entry name" value="Ig_3"/>
    <property type="match status" value="1"/>
</dbReference>
<evidence type="ECO:0000256" key="9">
    <source>
        <dbReference type="ARBA" id="ARBA00023180"/>
    </source>
</evidence>
<dbReference type="InterPro" id="IPR023415">
    <property type="entry name" value="LDLR_class-A_CS"/>
</dbReference>
<evidence type="ECO:0000256" key="10">
    <source>
        <dbReference type="PROSITE-ProRule" id="PRU00124"/>
    </source>
</evidence>
<dbReference type="SMART" id="SM00281">
    <property type="entry name" value="LamB"/>
    <property type="match status" value="1"/>
</dbReference>
<dbReference type="InterPro" id="IPR036055">
    <property type="entry name" value="LDL_receptor-like_sf"/>
</dbReference>
<keyword evidence="8" id="KW-0675">Receptor</keyword>
<accession>A0ABD2W1T9</accession>
<evidence type="ECO:0000256" key="5">
    <source>
        <dbReference type="ARBA" id="ARBA00022989"/>
    </source>
</evidence>
<evidence type="ECO:0000256" key="3">
    <source>
        <dbReference type="ARBA" id="ARBA00022729"/>
    </source>
</evidence>
<keyword evidence="3" id="KW-0732">Signal</keyword>
<keyword evidence="4" id="KW-0677">Repeat</keyword>
<evidence type="ECO:0000259" key="12">
    <source>
        <dbReference type="PROSITE" id="PS51115"/>
    </source>
</evidence>
<keyword evidence="9" id="KW-0325">Glycoprotein</keyword>
<comment type="subcellular location">
    <subcellularLocation>
        <location evidence="1">Membrane</location>
        <topology evidence="1">Single-pass membrane protein</topology>
    </subcellularLocation>
</comment>
<evidence type="ECO:0008006" key="15">
    <source>
        <dbReference type="Google" id="ProtNLM"/>
    </source>
</evidence>
<dbReference type="EMBL" id="JBJJXI010000142">
    <property type="protein sequence ID" value="KAL3386938.1"/>
    <property type="molecule type" value="Genomic_DNA"/>
</dbReference>
<keyword evidence="14" id="KW-1185">Reference proteome</keyword>
<dbReference type="InterPro" id="IPR002172">
    <property type="entry name" value="LDrepeatLR_classA_rpt"/>
</dbReference>
<evidence type="ECO:0000256" key="8">
    <source>
        <dbReference type="ARBA" id="ARBA00023170"/>
    </source>
</evidence>
<keyword evidence="6" id="KW-0472">Membrane</keyword>
<dbReference type="AlphaFoldDB" id="A0ABD2W1T9"/>
<proteinExistence type="predicted"/>